<evidence type="ECO:0000313" key="3">
    <source>
        <dbReference type="EMBL" id="KAF2124379.1"/>
    </source>
</evidence>
<dbReference type="Proteomes" id="UP000799771">
    <property type="component" value="Unassembled WGS sequence"/>
</dbReference>
<dbReference type="OrthoDB" id="9988102at2759"/>
<evidence type="ECO:0000256" key="1">
    <source>
        <dbReference type="SAM" id="MobiDB-lite"/>
    </source>
</evidence>
<dbReference type="RefSeq" id="XP_033518772.1">
    <property type="nucleotide sequence ID" value="XM_033670927.1"/>
</dbReference>
<organism evidence="3 4">
    <name type="scientific">Dothidotthia symphoricarpi CBS 119687</name>
    <dbReference type="NCBI Taxonomy" id="1392245"/>
    <lineage>
        <taxon>Eukaryota</taxon>
        <taxon>Fungi</taxon>
        <taxon>Dikarya</taxon>
        <taxon>Ascomycota</taxon>
        <taxon>Pezizomycotina</taxon>
        <taxon>Dothideomycetes</taxon>
        <taxon>Pleosporomycetidae</taxon>
        <taxon>Pleosporales</taxon>
        <taxon>Dothidotthiaceae</taxon>
        <taxon>Dothidotthia</taxon>
    </lineage>
</organism>
<dbReference type="EMBL" id="ML977519">
    <property type="protein sequence ID" value="KAF2124379.1"/>
    <property type="molecule type" value="Genomic_DNA"/>
</dbReference>
<evidence type="ECO:0000256" key="2">
    <source>
        <dbReference type="SAM" id="Phobius"/>
    </source>
</evidence>
<feature type="compositionally biased region" description="Polar residues" evidence="1">
    <location>
        <begin position="500"/>
        <end position="511"/>
    </location>
</feature>
<keyword evidence="4" id="KW-1185">Reference proteome</keyword>
<keyword evidence="2" id="KW-0812">Transmembrane</keyword>
<keyword evidence="2" id="KW-0472">Membrane</keyword>
<feature type="region of interest" description="Disordered" evidence="1">
    <location>
        <begin position="30"/>
        <end position="58"/>
    </location>
</feature>
<gene>
    <name evidence="3" type="ORF">P153DRAFT_390417</name>
</gene>
<feature type="compositionally biased region" description="Polar residues" evidence="1">
    <location>
        <begin position="462"/>
        <end position="477"/>
    </location>
</feature>
<name>A0A6A5ZXW9_9PLEO</name>
<feature type="compositionally biased region" description="Low complexity" evidence="1">
    <location>
        <begin position="489"/>
        <end position="499"/>
    </location>
</feature>
<feature type="compositionally biased region" description="Basic and acidic residues" evidence="1">
    <location>
        <begin position="224"/>
        <end position="236"/>
    </location>
</feature>
<feature type="region of interest" description="Disordered" evidence="1">
    <location>
        <begin position="410"/>
        <end position="517"/>
    </location>
</feature>
<feature type="compositionally biased region" description="Basic and acidic residues" evidence="1">
    <location>
        <begin position="34"/>
        <end position="47"/>
    </location>
</feature>
<feature type="compositionally biased region" description="Polar residues" evidence="1">
    <location>
        <begin position="93"/>
        <end position="105"/>
    </location>
</feature>
<feature type="transmembrane region" description="Helical" evidence="2">
    <location>
        <begin position="892"/>
        <end position="912"/>
    </location>
</feature>
<reference evidence="3" key="1">
    <citation type="journal article" date="2020" name="Stud. Mycol.">
        <title>101 Dothideomycetes genomes: a test case for predicting lifestyles and emergence of pathogens.</title>
        <authorList>
            <person name="Haridas S."/>
            <person name="Albert R."/>
            <person name="Binder M."/>
            <person name="Bloem J."/>
            <person name="Labutti K."/>
            <person name="Salamov A."/>
            <person name="Andreopoulos B."/>
            <person name="Baker S."/>
            <person name="Barry K."/>
            <person name="Bills G."/>
            <person name="Bluhm B."/>
            <person name="Cannon C."/>
            <person name="Castanera R."/>
            <person name="Culley D."/>
            <person name="Daum C."/>
            <person name="Ezra D."/>
            <person name="Gonzalez J."/>
            <person name="Henrissat B."/>
            <person name="Kuo A."/>
            <person name="Liang C."/>
            <person name="Lipzen A."/>
            <person name="Lutzoni F."/>
            <person name="Magnuson J."/>
            <person name="Mondo S."/>
            <person name="Nolan M."/>
            <person name="Ohm R."/>
            <person name="Pangilinan J."/>
            <person name="Park H.-J."/>
            <person name="Ramirez L."/>
            <person name="Alfaro M."/>
            <person name="Sun H."/>
            <person name="Tritt A."/>
            <person name="Yoshinaga Y."/>
            <person name="Zwiers L.-H."/>
            <person name="Turgeon B."/>
            <person name="Goodwin S."/>
            <person name="Spatafora J."/>
            <person name="Crous P."/>
            <person name="Grigoriev I."/>
        </authorList>
    </citation>
    <scope>NUCLEOTIDE SEQUENCE</scope>
    <source>
        <strain evidence="3">CBS 119687</strain>
    </source>
</reference>
<sequence>MRRAVLCWEDGDQLAGASAMASPIASPIPLRYDTSSHTESDIRRRDTPLPQYEKTQSAPSFTLNLQEDKSNPGRFQLVVNIDPKHQIPPGDVSQRTPTLTKDATPLPSSVLYQTQKTSPPTSPVQDKHGWTDLNTLPSEFLQNVVPDWNVTFSRSDSTASTQSKTLADIKARIKRKGRGYVVRLLKGSSLDPGDVAEVDLGQSVGGGDGAPLELDASPLRAELDGGRVGDSVKMEDPSTGESVIGRPDVFEIGTSNEPGVERSPSALNSRTDHQPSYQTLASRVSTRSVVDESLSDAETLIPEVRSIGGRMDDDETDCEPFSRRSSLFPVRTNSASSIVKTPTRGLSVVGPVRRVEKSSRIRLKGNAELGRSGAHKSIKRHSPQNSVMFALPSKPVQDAHVGLRQRLRTASRNSEQQNLAPQENSTWQHTIRESVERKPGHSRRSSVDDVRLASKPKGKLRLQTNIARPASANTSPITRRKKSPRVYKSSSSSSSMASSPETQGRGQSSRWSEVDGPDELREALQKVLETAPQSIQRIGETSERSVPRIVKPDDELNVGEIPLPAELEIRPMIVSTKSSMMTFWGLALSALTEKLHDGFTVLRDSYGAEPRVPPGHVRVRWTCSCGDNLYDDFIERRPGAARLLEAYLNRPQAHVSSPSSRSSTATSMFSVFDTTSRASTLATPSSTYGGSSPWGRSDGTSKPTPPRLSTSSPFSVRIGSYAEESWLLTCANEGRFTPKIVHLDVNEARIRSDRDLALVLREHYDQINRRWLSWARLRSLTTIEFVQFEVHRNRFADIRAAPSMPPVSATSAAPVSPTNEKSQTPSHQPYNFEPIDLLPPVGSTYLLHLFKHPTDYDGELITYLRCPKRRQRLEFGMGWGINLVEGFLPQRVWAVAVVMGVGSAVFAILWTIKNGDIQGAFGVAGWVLGTTGLLMGAMQAWLD</sequence>
<proteinExistence type="predicted"/>
<feature type="compositionally biased region" description="Polar residues" evidence="1">
    <location>
        <begin position="808"/>
        <end position="826"/>
    </location>
</feature>
<accession>A0A6A5ZXW9</accession>
<protein>
    <submittedName>
        <fullName evidence="3">Uncharacterized protein</fullName>
    </submittedName>
</protein>
<keyword evidence="2" id="KW-1133">Transmembrane helix</keyword>
<feature type="transmembrane region" description="Helical" evidence="2">
    <location>
        <begin position="919"/>
        <end position="942"/>
    </location>
</feature>
<feature type="compositionally biased region" description="Basic and acidic residues" evidence="1">
    <location>
        <begin position="430"/>
        <end position="452"/>
    </location>
</feature>
<feature type="compositionally biased region" description="Polar residues" evidence="1">
    <location>
        <begin position="410"/>
        <end position="429"/>
    </location>
</feature>
<feature type="compositionally biased region" description="Polar residues" evidence="1">
    <location>
        <begin position="265"/>
        <end position="279"/>
    </location>
</feature>
<feature type="region of interest" description="Disordered" evidence="1">
    <location>
        <begin position="224"/>
        <end position="279"/>
    </location>
</feature>
<feature type="region of interest" description="Disordered" evidence="1">
    <location>
        <begin position="83"/>
        <end position="105"/>
    </location>
</feature>
<dbReference type="GeneID" id="54411359"/>
<feature type="region of interest" description="Disordered" evidence="1">
    <location>
        <begin position="680"/>
        <end position="713"/>
    </location>
</feature>
<evidence type="ECO:0000313" key="4">
    <source>
        <dbReference type="Proteomes" id="UP000799771"/>
    </source>
</evidence>
<feature type="region of interest" description="Disordered" evidence="1">
    <location>
        <begin position="804"/>
        <end position="826"/>
    </location>
</feature>
<dbReference type="AlphaFoldDB" id="A0A6A5ZXW9"/>
<feature type="compositionally biased region" description="Polar residues" evidence="1">
    <location>
        <begin position="680"/>
        <end position="690"/>
    </location>
</feature>
<feature type="compositionally biased region" description="Polar residues" evidence="1">
    <location>
        <begin position="698"/>
        <end position="713"/>
    </location>
</feature>